<protein>
    <submittedName>
        <fullName evidence="2">Uncharacterized protein</fullName>
    </submittedName>
</protein>
<evidence type="ECO:0000313" key="5">
    <source>
        <dbReference type="Proteomes" id="UP000543379"/>
    </source>
</evidence>
<evidence type="ECO:0000313" key="3">
    <source>
        <dbReference type="EMBL" id="MBC2373763.1"/>
    </source>
</evidence>
<evidence type="ECO:0000313" key="1">
    <source>
        <dbReference type="EMBL" id="MBC1318502.1"/>
    </source>
</evidence>
<dbReference type="EMBL" id="JAAROV010000009">
    <property type="protein sequence ID" value="MBC1318502.1"/>
    <property type="molecule type" value="Genomic_DNA"/>
</dbReference>
<dbReference type="Proteomes" id="UP000532866">
    <property type="component" value="Unassembled WGS sequence"/>
</dbReference>
<dbReference type="EMBL" id="JAARMV010000009">
    <property type="protein sequence ID" value="MBC2373763.1"/>
    <property type="molecule type" value="Genomic_DNA"/>
</dbReference>
<proteinExistence type="predicted"/>
<name>A0A7X0WGV0_9LIST</name>
<dbReference type="Proteomes" id="UP000546244">
    <property type="component" value="Unassembled WGS sequence"/>
</dbReference>
<organism evidence="2 4">
    <name type="scientific">Listeria booriae</name>
    <dbReference type="NCBI Taxonomy" id="1552123"/>
    <lineage>
        <taxon>Bacteria</taxon>
        <taxon>Bacillati</taxon>
        <taxon>Bacillota</taxon>
        <taxon>Bacilli</taxon>
        <taxon>Bacillales</taxon>
        <taxon>Listeriaceae</taxon>
        <taxon>Listeria</taxon>
    </lineage>
</organism>
<evidence type="ECO:0000313" key="4">
    <source>
        <dbReference type="Proteomes" id="UP000532866"/>
    </source>
</evidence>
<accession>A0A7X0WGV0</accession>
<dbReference type="AlphaFoldDB" id="A0A7X0WGV0"/>
<gene>
    <name evidence="2" type="ORF">HB759_16395</name>
    <name evidence="1" type="ORF">HB811_17120</name>
    <name evidence="3" type="ORF">HBP98_17260</name>
</gene>
<evidence type="ECO:0000313" key="6">
    <source>
        <dbReference type="Proteomes" id="UP000546244"/>
    </source>
</evidence>
<dbReference type="EMBL" id="JAAROL010000011">
    <property type="protein sequence ID" value="MBC1333526.1"/>
    <property type="molecule type" value="Genomic_DNA"/>
</dbReference>
<comment type="caution">
    <text evidence="2">The sequence shown here is derived from an EMBL/GenBank/DDBJ whole genome shotgun (WGS) entry which is preliminary data.</text>
</comment>
<evidence type="ECO:0000313" key="2">
    <source>
        <dbReference type="EMBL" id="MBC1333526.1"/>
    </source>
</evidence>
<sequence>MQIVHEIPSTLDAVGAIKILKVCSKLITVEDVETLFDYEANNKSLQTFTSLEDLAKNFEEELIDLADIEKSDFYYEMDRKTFVFHYHKILRTGYRRGQNESCQKTN</sequence>
<reference evidence="4 5" key="1">
    <citation type="submission" date="2020-03" db="EMBL/GenBank/DDBJ databases">
        <title>Soil Listeria distribution.</title>
        <authorList>
            <person name="Liao J."/>
            <person name="Wiedmann M."/>
        </authorList>
    </citation>
    <scope>NUCLEOTIDE SEQUENCE [LARGE SCALE GENOMIC DNA]</scope>
    <source>
        <strain evidence="1 5">FSL L7-1816</strain>
        <strain evidence="2 4">FSL L7-1833</strain>
        <strain evidence="3 6">FSL L7-1850</strain>
    </source>
</reference>
<dbReference type="RefSeq" id="WP_185375225.1">
    <property type="nucleotide sequence ID" value="NZ_JAARMV010000009.1"/>
</dbReference>
<dbReference type="Proteomes" id="UP000543379">
    <property type="component" value="Unassembled WGS sequence"/>
</dbReference>